<feature type="region of interest" description="Disordered" evidence="7">
    <location>
        <begin position="496"/>
        <end position="519"/>
    </location>
</feature>
<dbReference type="InterPro" id="IPR042491">
    <property type="entry name" value="Vps35_C"/>
</dbReference>
<reference evidence="8 9" key="1">
    <citation type="journal article" date="2015" name="Genome Biol. Evol.">
        <title>Phylogenomic analyses indicate that early fungi evolved digesting cell walls of algal ancestors of land plants.</title>
        <authorList>
            <person name="Chang Y."/>
            <person name="Wang S."/>
            <person name="Sekimoto S."/>
            <person name="Aerts A.L."/>
            <person name="Choi C."/>
            <person name="Clum A."/>
            <person name="LaButti K.M."/>
            <person name="Lindquist E.A."/>
            <person name="Yee Ngan C."/>
            <person name="Ohm R.A."/>
            <person name="Salamov A.A."/>
            <person name="Grigoriev I.V."/>
            <person name="Spatafora J.W."/>
            <person name="Berbee M.L."/>
        </authorList>
    </citation>
    <scope>NUCLEOTIDE SEQUENCE [LARGE SCALE GENOMIC DNA]</scope>
    <source>
        <strain evidence="8 9">NRRL 28638</strain>
    </source>
</reference>
<dbReference type="PANTHER" id="PTHR11099">
    <property type="entry name" value="VACUOLAR SORTING PROTEIN 35"/>
    <property type="match status" value="1"/>
</dbReference>
<evidence type="ECO:0000256" key="3">
    <source>
        <dbReference type="ARBA" id="ARBA00022448"/>
    </source>
</evidence>
<dbReference type="EMBL" id="KQ964583">
    <property type="protein sequence ID" value="KXN68308.1"/>
    <property type="molecule type" value="Genomic_DNA"/>
</dbReference>
<organism evidence="8 9">
    <name type="scientific">Conidiobolus coronatus (strain ATCC 28846 / CBS 209.66 / NRRL 28638)</name>
    <name type="common">Delacroixia coronata</name>
    <dbReference type="NCBI Taxonomy" id="796925"/>
    <lineage>
        <taxon>Eukaryota</taxon>
        <taxon>Fungi</taxon>
        <taxon>Fungi incertae sedis</taxon>
        <taxon>Zoopagomycota</taxon>
        <taxon>Entomophthoromycotina</taxon>
        <taxon>Entomophthoromycetes</taxon>
        <taxon>Entomophthorales</taxon>
        <taxon>Ancylistaceae</taxon>
        <taxon>Conidiobolus</taxon>
    </lineage>
</organism>
<evidence type="ECO:0000256" key="4">
    <source>
        <dbReference type="ARBA" id="ARBA00022927"/>
    </source>
</evidence>
<dbReference type="GO" id="GO:0005829">
    <property type="term" value="C:cytosol"/>
    <property type="evidence" value="ECO:0007669"/>
    <property type="project" value="GOC"/>
</dbReference>
<keyword evidence="3 6" id="KW-0813">Transport</keyword>
<dbReference type="GO" id="GO:0005770">
    <property type="term" value="C:late endosome"/>
    <property type="evidence" value="ECO:0007669"/>
    <property type="project" value="TreeGrafter"/>
</dbReference>
<protein>
    <recommendedName>
        <fullName evidence="6">Vacuolar protein sorting-associated protein 35</fullName>
    </recommendedName>
</protein>
<evidence type="ECO:0000256" key="7">
    <source>
        <dbReference type="SAM" id="MobiDB-lite"/>
    </source>
</evidence>
<dbReference type="PANTHER" id="PTHR11099:SF0">
    <property type="entry name" value="VACUOLAR PROTEIN SORTING-ASSOCIATED PROTEIN 35"/>
    <property type="match status" value="1"/>
</dbReference>
<dbReference type="Proteomes" id="UP000070444">
    <property type="component" value="Unassembled WGS sequence"/>
</dbReference>
<evidence type="ECO:0000256" key="5">
    <source>
        <dbReference type="ARBA" id="ARBA00023136"/>
    </source>
</evidence>
<keyword evidence="9" id="KW-1185">Reference proteome</keyword>
<keyword evidence="4 6" id="KW-0653">Protein transport</keyword>
<comment type="similarity">
    <text evidence="2 6">Belongs to the VPS35 family.</text>
</comment>
<dbReference type="InterPro" id="IPR005378">
    <property type="entry name" value="Vps35"/>
</dbReference>
<evidence type="ECO:0000313" key="9">
    <source>
        <dbReference type="Proteomes" id="UP000070444"/>
    </source>
</evidence>
<evidence type="ECO:0000313" key="8">
    <source>
        <dbReference type="EMBL" id="KXN68308.1"/>
    </source>
</evidence>
<keyword evidence="5" id="KW-0472">Membrane</keyword>
<feature type="compositionally biased region" description="Polar residues" evidence="7">
    <location>
        <begin position="502"/>
        <end position="512"/>
    </location>
</feature>
<comment type="subcellular location">
    <subcellularLocation>
        <location evidence="1">Membrane</location>
        <topology evidence="1">Peripheral membrane protein</topology>
    </subcellularLocation>
</comment>
<dbReference type="GO" id="GO:0006886">
    <property type="term" value="P:intracellular protein transport"/>
    <property type="evidence" value="ECO:0007669"/>
    <property type="project" value="TreeGrafter"/>
</dbReference>
<sequence length="879" mass="99401">MSSASVASKGASINNSSSTLVVEEQIKLLDDALNIVKHQSLGMKRCLDQHRLMDALKHCSGMLAELRTSVLSPKHYYELYMAIFDNLRFMTTYLADAHASNRHHLADLYELVQYAGNIIPRLYLMITVGSVYMAMPDAPVREIMKDMLEMCRGVQHPTRGLFLRHYLSGMTKDHLPVSEEESSSGCLKDSIQFTLINFTEMNKLWVRLQHQGHSRDRERRELERKELRTLVGSNLVRLATLEGIDLSTYSTLILPDVLEQIINCKDVLAQEYLMEAVIQVFQDDFHLRTLSPFLSAVAQLNPRVSPKSIYISLIDRLAAYASREADSQNENQEESEDKAAVSRGIPDDVKLFEVFWAQVVELVKARPDIPLHDITALQVSLINLSLNCYPSNLEYVDQVLDYALNLDPAAHTGDNVATEDNLLQLLLAPIRIYPNALTVLNLVHYKSLFDSQPYSTRRSVGLALVSALLKQKQYISEPSECEGVFHLVSVLAKDQPDGGPHHSNTFGRTSSKLAGRGQSLRGVNGDNDEDFVNEQHQLAKLIHLVYTDDKDQMYRLLNIVRRELSEGGIRVQYTFPSIVSSCLKLARSYLPKPESEDDTWYNRSSELFRFLHQTISILYSKAECHDLAFKLYLNAGLACDELGVQTLGYEFFVQALTIYEECISESNVQLQAIHLLIGTLHSTRDFDADNYDALTTKCVMHSGKLLKKHDQCRALYHSAHLFWPVESVPQVYQPESDQPAIPAQTSIVTQRPVEHHRDAKRVMDTLNRALKVAHSVIDPVKSIELLVEILNRYFYFFENQCPSIEPSHINGLIDLIKNNYASLSESQPQSLDGTNSTDYLASLLKFFQGSLDYVQTKSKSNTDSSIAYDQLKLDSSIAQ</sequence>
<evidence type="ECO:0000256" key="1">
    <source>
        <dbReference type="ARBA" id="ARBA00004170"/>
    </source>
</evidence>
<dbReference type="GO" id="GO:0030906">
    <property type="term" value="C:retromer, cargo-selective complex"/>
    <property type="evidence" value="ECO:0007669"/>
    <property type="project" value="InterPro"/>
</dbReference>
<dbReference type="OMA" id="YIRSREY"/>
<dbReference type="Gene3D" id="1.25.40.660">
    <property type="entry name" value="Vacuolar protein sorting-associated protein 35, helical subcomplex Vps35-C"/>
    <property type="match status" value="1"/>
</dbReference>
<dbReference type="Pfam" id="PF03635">
    <property type="entry name" value="Vps35"/>
    <property type="match status" value="1"/>
</dbReference>
<name>A0A137P024_CONC2</name>
<gene>
    <name evidence="8" type="ORF">CONCODRAFT_79798</name>
</gene>
<proteinExistence type="inferred from homology"/>
<accession>A0A137P024</accession>
<comment type="function">
    <text evidence="6">Plays a role in vesicular protein sorting.</text>
</comment>
<evidence type="ECO:0000256" key="6">
    <source>
        <dbReference type="PIRNR" id="PIRNR009375"/>
    </source>
</evidence>
<dbReference type="GO" id="GO:0042147">
    <property type="term" value="P:retrograde transport, endosome to Golgi"/>
    <property type="evidence" value="ECO:0007669"/>
    <property type="project" value="InterPro"/>
</dbReference>
<dbReference type="OrthoDB" id="10258141at2759"/>
<dbReference type="PIRSF" id="PIRSF009375">
    <property type="entry name" value="Retromer_Vps35"/>
    <property type="match status" value="1"/>
</dbReference>
<dbReference type="STRING" id="796925.A0A137P024"/>
<dbReference type="AlphaFoldDB" id="A0A137P024"/>
<evidence type="ECO:0000256" key="2">
    <source>
        <dbReference type="ARBA" id="ARBA00006536"/>
    </source>
</evidence>